<evidence type="ECO:0000313" key="3">
    <source>
        <dbReference type="Proteomes" id="UP000001847"/>
    </source>
</evidence>
<evidence type="ECO:0000313" key="2">
    <source>
        <dbReference type="EMBL" id="ABZ97188.1"/>
    </source>
</evidence>
<proteinExistence type="predicted"/>
<evidence type="ECO:0000259" key="1">
    <source>
        <dbReference type="Pfam" id="PF03781"/>
    </source>
</evidence>
<accession>B0SN01</accession>
<dbReference type="InterPro" id="IPR051043">
    <property type="entry name" value="Sulfatase_Mod_Factor_Kinase"/>
</dbReference>
<dbReference type="InterPro" id="IPR042095">
    <property type="entry name" value="SUMF_sf"/>
</dbReference>
<dbReference type="KEGG" id="lbi:LEPBI_I1065"/>
<dbReference type="Gene3D" id="3.90.1580.10">
    <property type="entry name" value="paralog of FGE (formylglycine-generating enzyme)"/>
    <property type="match status" value="1"/>
</dbReference>
<keyword evidence="3" id="KW-1185">Reference proteome</keyword>
<dbReference type="GO" id="GO:0120147">
    <property type="term" value="F:formylglycine-generating oxidase activity"/>
    <property type="evidence" value="ECO:0007669"/>
    <property type="project" value="TreeGrafter"/>
</dbReference>
<dbReference type="AlphaFoldDB" id="B0SN01"/>
<dbReference type="HOGENOM" id="CLU_074553_0_0_12"/>
<organism evidence="2 3">
    <name type="scientific">Leptospira biflexa serovar Patoc (strain Patoc 1 / ATCC 23582 / Paris)</name>
    <dbReference type="NCBI Taxonomy" id="456481"/>
    <lineage>
        <taxon>Bacteria</taxon>
        <taxon>Pseudomonadati</taxon>
        <taxon>Spirochaetota</taxon>
        <taxon>Spirochaetia</taxon>
        <taxon>Leptospirales</taxon>
        <taxon>Leptospiraceae</taxon>
        <taxon>Leptospira</taxon>
    </lineage>
</organism>
<dbReference type="Pfam" id="PF03781">
    <property type="entry name" value="FGE-sulfatase"/>
    <property type="match status" value="1"/>
</dbReference>
<reference evidence="2 3" key="1">
    <citation type="journal article" date="2008" name="PLoS ONE">
        <title>Genome sequence of the saprophyte Leptospira biflexa provides insights into the evolution of Leptospira and the pathogenesis of leptospirosis.</title>
        <authorList>
            <person name="Picardeau M."/>
            <person name="Bulach D.M."/>
            <person name="Bouchier C."/>
            <person name="Zuerner R.L."/>
            <person name="Zidane N."/>
            <person name="Wilson P.J."/>
            <person name="Creno S."/>
            <person name="Kuczek E.S."/>
            <person name="Bommezzadri S."/>
            <person name="Davis J.C."/>
            <person name="McGrath A."/>
            <person name="Johnson M.J."/>
            <person name="Boursaux-Eude C."/>
            <person name="Seemann T."/>
            <person name="Rouy Z."/>
            <person name="Coppel R.L."/>
            <person name="Rood J.I."/>
            <person name="Lajus A."/>
            <person name="Davies J.K."/>
            <person name="Medigue C."/>
            <person name="Adler B."/>
        </authorList>
    </citation>
    <scope>NUCLEOTIDE SEQUENCE [LARGE SCALE GENOMIC DNA]</scope>
    <source>
        <strain evidence="3">Patoc 1 / ATCC 23582 / Paris</strain>
    </source>
</reference>
<dbReference type="SUPFAM" id="SSF56436">
    <property type="entry name" value="C-type lectin-like"/>
    <property type="match status" value="1"/>
</dbReference>
<protein>
    <recommendedName>
        <fullName evidence="1">Sulfatase-modifying factor enzyme-like domain-containing protein</fullName>
    </recommendedName>
</protein>
<dbReference type="InterPro" id="IPR016187">
    <property type="entry name" value="CTDL_fold"/>
</dbReference>
<feature type="domain" description="Sulfatase-modifying factor enzyme-like" evidence="1">
    <location>
        <begin position="27"/>
        <end position="254"/>
    </location>
</feature>
<dbReference type="EMBL" id="CP000786">
    <property type="protein sequence ID" value="ABZ97188.1"/>
    <property type="molecule type" value="Genomic_DNA"/>
</dbReference>
<dbReference type="PANTHER" id="PTHR23150">
    <property type="entry name" value="SULFATASE MODIFYING FACTOR 1, 2"/>
    <property type="match status" value="1"/>
</dbReference>
<dbReference type="InterPro" id="IPR005532">
    <property type="entry name" value="SUMF_dom"/>
</dbReference>
<gene>
    <name evidence="2" type="ordered locus">LEPBI_I1065</name>
</gene>
<name>B0SN01_LEPBP</name>
<sequence>MTNMIRFSPSWNYALVLFFLTSFTLYSEMVRIPSGKWKPFLKDDSLKINSEIKVNGFFMDVYPVTQGEFYEFTLKHPDWKKGKPSSLFVDAGYLSDWKDGKPKEKDRLSPVTYISWFAAKAYCESKGKRLPTEAEWEYVASIPPQGKNKKEIEAVILKWYGERRPEVLPKVGNYKNKLGVYDQHGIIWEWVYDFNNSSVTGDSRQDSDIESSLFCGGGSLKANDFTNYASYMRYGYRAGLKGWYTAKYLGFRCVADQNSKEGSL</sequence>
<dbReference type="PANTHER" id="PTHR23150:SF19">
    <property type="entry name" value="FORMYLGLYCINE-GENERATING ENZYME"/>
    <property type="match status" value="1"/>
</dbReference>
<dbReference type="STRING" id="456481.LEPBI_I1065"/>
<dbReference type="Proteomes" id="UP000001847">
    <property type="component" value="Chromosome I"/>
</dbReference>